<comment type="similarity">
    <text evidence="2">Belongs to the TonB family.</text>
</comment>
<dbReference type="Proteomes" id="UP000598971">
    <property type="component" value="Unassembled WGS sequence"/>
</dbReference>
<evidence type="ECO:0000256" key="7">
    <source>
        <dbReference type="ARBA" id="ARBA00022927"/>
    </source>
</evidence>
<evidence type="ECO:0000256" key="3">
    <source>
        <dbReference type="ARBA" id="ARBA00022448"/>
    </source>
</evidence>
<dbReference type="GO" id="GO:0015891">
    <property type="term" value="P:siderophore transport"/>
    <property type="evidence" value="ECO:0007669"/>
    <property type="project" value="InterPro"/>
</dbReference>
<sequence>MKYILFFTSLFFFINSKAQTDTTIYGYIDSVTVKNVQIPPKFSGGDGNWKMYLNKYLKYPKDAKQQKIEGTVMVEFVVEKDGSLSNITIVHSVYPSLDEEAVRLIQHSMWTPAVQNGGNARYRKRQPIEFRLLN</sequence>
<dbReference type="SUPFAM" id="SSF74653">
    <property type="entry name" value="TolA/TonB C-terminal domain"/>
    <property type="match status" value="1"/>
</dbReference>
<dbReference type="RefSeq" id="WP_171609641.1">
    <property type="nucleotide sequence ID" value="NZ_WHPF01000018.1"/>
</dbReference>
<feature type="chain" id="PRO_5035172106" evidence="10">
    <location>
        <begin position="19"/>
        <end position="134"/>
    </location>
</feature>
<comment type="caution">
    <text evidence="12">The sequence shown here is derived from an EMBL/GenBank/DDBJ whole genome shotgun (WGS) entry which is preliminary data.</text>
</comment>
<protein>
    <submittedName>
        <fullName evidence="12">TonB family protein</fullName>
    </submittedName>
</protein>
<dbReference type="InterPro" id="IPR003538">
    <property type="entry name" value="TonB"/>
</dbReference>
<feature type="domain" description="TonB C-terminal" evidence="11">
    <location>
        <begin position="44"/>
        <end position="134"/>
    </location>
</feature>
<dbReference type="InterPro" id="IPR037682">
    <property type="entry name" value="TonB_C"/>
</dbReference>
<dbReference type="PANTHER" id="PTHR33446:SF2">
    <property type="entry name" value="PROTEIN TONB"/>
    <property type="match status" value="1"/>
</dbReference>
<keyword evidence="10" id="KW-0732">Signal</keyword>
<accession>A0A8J8FGL7</accession>
<keyword evidence="8" id="KW-1133">Transmembrane helix</keyword>
<evidence type="ECO:0000256" key="8">
    <source>
        <dbReference type="ARBA" id="ARBA00022989"/>
    </source>
</evidence>
<keyword evidence="13" id="KW-1185">Reference proteome</keyword>
<keyword evidence="6" id="KW-0812">Transmembrane</keyword>
<dbReference type="GO" id="GO:0030288">
    <property type="term" value="C:outer membrane-bounded periplasmic space"/>
    <property type="evidence" value="ECO:0007669"/>
    <property type="project" value="InterPro"/>
</dbReference>
<dbReference type="InterPro" id="IPR051045">
    <property type="entry name" value="TonB-dependent_transducer"/>
</dbReference>
<dbReference type="GO" id="GO:0098797">
    <property type="term" value="C:plasma membrane protein complex"/>
    <property type="evidence" value="ECO:0007669"/>
    <property type="project" value="TreeGrafter"/>
</dbReference>
<comment type="subcellular location">
    <subcellularLocation>
        <location evidence="1">Cell inner membrane</location>
        <topology evidence="1">Single-pass membrane protein</topology>
        <orientation evidence="1">Periplasmic side</orientation>
    </subcellularLocation>
</comment>
<keyword evidence="9" id="KW-0472">Membrane</keyword>
<dbReference type="Gene3D" id="3.30.1150.10">
    <property type="match status" value="1"/>
</dbReference>
<dbReference type="PRINTS" id="PR01374">
    <property type="entry name" value="TONBPROTEIN"/>
</dbReference>
<evidence type="ECO:0000256" key="5">
    <source>
        <dbReference type="ARBA" id="ARBA00022519"/>
    </source>
</evidence>
<evidence type="ECO:0000256" key="10">
    <source>
        <dbReference type="SAM" id="SignalP"/>
    </source>
</evidence>
<dbReference type="AlphaFoldDB" id="A0A8J8FGL7"/>
<evidence type="ECO:0000256" key="9">
    <source>
        <dbReference type="ARBA" id="ARBA00023136"/>
    </source>
</evidence>
<dbReference type="GO" id="GO:0031992">
    <property type="term" value="F:energy transducer activity"/>
    <property type="evidence" value="ECO:0007669"/>
    <property type="project" value="InterPro"/>
</dbReference>
<keyword evidence="7" id="KW-0653">Protein transport</keyword>
<evidence type="ECO:0000256" key="4">
    <source>
        <dbReference type="ARBA" id="ARBA00022475"/>
    </source>
</evidence>
<dbReference type="EMBL" id="WHPF01000018">
    <property type="protein sequence ID" value="NNV57690.1"/>
    <property type="molecule type" value="Genomic_DNA"/>
</dbReference>
<keyword evidence="5" id="KW-0997">Cell inner membrane</keyword>
<keyword evidence="3" id="KW-0813">Transport</keyword>
<dbReference type="GO" id="GO:0055085">
    <property type="term" value="P:transmembrane transport"/>
    <property type="evidence" value="ECO:0007669"/>
    <property type="project" value="InterPro"/>
</dbReference>
<dbReference type="PROSITE" id="PS52015">
    <property type="entry name" value="TONB_CTD"/>
    <property type="match status" value="1"/>
</dbReference>
<organism evidence="12 13">
    <name type="scientific">Limnovirga soli</name>
    <dbReference type="NCBI Taxonomy" id="2656915"/>
    <lineage>
        <taxon>Bacteria</taxon>
        <taxon>Pseudomonadati</taxon>
        <taxon>Bacteroidota</taxon>
        <taxon>Chitinophagia</taxon>
        <taxon>Chitinophagales</taxon>
        <taxon>Chitinophagaceae</taxon>
        <taxon>Limnovirga</taxon>
    </lineage>
</organism>
<feature type="signal peptide" evidence="10">
    <location>
        <begin position="1"/>
        <end position="18"/>
    </location>
</feature>
<evidence type="ECO:0000256" key="6">
    <source>
        <dbReference type="ARBA" id="ARBA00022692"/>
    </source>
</evidence>
<dbReference type="Pfam" id="PF03544">
    <property type="entry name" value="TonB_C"/>
    <property type="match status" value="1"/>
</dbReference>
<keyword evidence="4" id="KW-1003">Cell membrane</keyword>
<evidence type="ECO:0000256" key="2">
    <source>
        <dbReference type="ARBA" id="ARBA00006555"/>
    </source>
</evidence>
<evidence type="ECO:0000313" key="13">
    <source>
        <dbReference type="Proteomes" id="UP000598971"/>
    </source>
</evidence>
<evidence type="ECO:0000256" key="1">
    <source>
        <dbReference type="ARBA" id="ARBA00004383"/>
    </source>
</evidence>
<gene>
    <name evidence="12" type="ORF">GD597_19635</name>
</gene>
<dbReference type="GO" id="GO:0015031">
    <property type="term" value="P:protein transport"/>
    <property type="evidence" value="ECO:0007669"/>
    <property type="project" value="UniProtKB-KW"/>
</dbReference>
<proteinExistence type="inferred from homology"/>
<dbReference type="InterPro" id="IPR006260">
    <property type="entry name" value="TonB/TolA_C"/>
</dbReference>
<evidence type="ECO:0000313" key="12">
    <source>
        <dbReference type="EMBL" id="NNV57690.1"/>
    </source>
</evidence>
<name>A0A8J8FGL7_9BACT</name>
<reference evidence="12" key="1">
    <citation type="submission" date="2019-10" db="EMBL/GenBank/DDBJ databases">
        <title>Draft genome sequence of Panacibacter sp. KCS-6.</title>
        <authorList>
            <person name="Yim K.J."/>
        </authorList>
    </citation>
    <scope>NUCLEOTIDE SEQUENCE</scope>
    <source>
        <strain evidence="12">KCS-6</strain>
    </source>
</reference>
<dbReference type="PANTHER" id="PTHR33446">
    <property type="entry name" value="PROTEIN TONB-RELATED"/>
    <property type="match status" value="1"/>
</dbReference>
<dbReference type="NCBIfam" id="TIGR01352">
    <property type="entry name" value="tonB_Cterm"/>
    <property type="match status" value="1"/>
</dbReference>
<evidence type="ECO:0000259" key="11">
    <source>
        <dbReference type="PROSITE" id="PS52015"/>
    </source>
</evidence>